<organism evidence="2 3">
    <name type="scientific">Triparma strigata</name>
    <dbReference type="NCBI Taxonomy" id="1606541"/>
    <lineage>
        <taxon>Eukaryota</taxon>
        <taxon>Sar</taxon>
        <taxon>Stramenopiles</taxon>
        <taxon>Ochrophyta</taxon>
        <taxon>Bolidophyceae</taxon>
        <taxon>Parmales</taxon>
        <taxon>Triparmaceae</taxon>
        <taxon>Triparma</taxon>
    </lineage>
</organism>
<comment type="caution">
    <text evidence="2">The sequence shown here is derived from an EMBL/GenBank/DDBJ whole genome shotgun (WGS) entry which is preliminary data.</text>
</comment>
<dbReference type="OrthoDB" id="186662at2759"/>
<name>A0A9W7ALC2_9STRA</name>
<reference evidence="3" key="1">
    <citation type="journal article" date="2023" name="Commun. Biol.">
        <title>Genome analysis of Parmales, the sister group of diatoms, reveals the evolutionary specialization of diatoms from phago-mixotrophs to photoautotrophs.</title>
        <authorList>
            <person name="Ban H."/>
            <person name="Sato S."/>
            <person name="Yoshikawa S."/>
            <person name="Yamada K."/>
            <person name="Nakamura Y."/>
            <person name="Ichinomiya M."/>
            <person name="Sato N."/>
            <person name="Blanc-Mathieu R."/>
            <person name="Endo H."/>
            <person name="Kuwata A."/>
            <person name="Ogata H."/>
        </authorList>
    </citation>
    <scope>NUCLEOTIDE SEQUENCE [LARGE SCALE GENOMIC DNA]</scope>
    <source>
        <strain evidence="3">NIES 3701</strain>
    </source>
</reference>
<evidence type="ECO:0000313" key="3">
    <source>
        <dbReference type="Proteomes" id="UP001165085"/>
    </source>
</evidence>
<dbReference type="AlphaFoldDB" id="A0A9W7ALC2"/>
<gene>
    <name evidence="2" type="ORF">TrST_g4711</name>
</gene>
<proteinExistence type="predicted"/>
<feature type="region of interest" description="Disordered" evidence="1">
    <location>
        <begin position="71"/>
        <end position="122"/>
    </location>
</feature>
<accession>A0A9W7ALC2</accession>
<feature type="compositionally biased region" description="Basic and acidic residues" evidence="1">
    <location>
        <begin position="87"/>
        <end position="116"/>
    </location>
</feature>
<sequence>MSSGCNGPRFKANTRYGFTEGLTTKLNLGEERFMWQKPPNEFDAIYKVKLPVQVRDLHFGTSTRADWESTMKNKRDSFNPNAGPGSYKRDKEFLISSESRNKEAPRFKDAPREDMANKNGVPGPIYNVEKKYKNGVLKTMGIGFGRSKRAPLNMTSAADAMYAPKVEVPDFAVAFGGGDRFKYEAKFSLTSSTPGPIYNVHNPKVMDIIRPRPAGVVWGKGRGSRFKTDSVWGY</sequence>
<evidence type="ECO:0000313" key="2">
    <source>
        <dbReference type="EMBL" id="GMH69865.1"/>
    </source>
</evidence>
<keyword evidence="3" id="KW-1185">Reference proteome</keyword>
<evidence type="ECO:0000256" key="1">
    <source>
        <dbReference type="SAM" id="MobiDB-lite"/>
    </source>
</evidence>
<dbReference type="Proteomes" id="UP001165085">
    <property type="component" value="Unassembled WGS sequence"/>
</dbReference>
<dbReference type="EMBL" id="BRXY01000135">
    <property type="protein sequence ID" value="GMH69865.1"/>
    <property type="molecule type" value="Genomic_DNA"/>
</dbReference>
<protein>
    <submittedName>
        <fullName evidence="2">Uncharacterized protein</fullName>
    </submittedName>
</protein>